<keyword evidence="2" id="KW-1185">Reference proteome</keyword>
<evidence type="ECO:0000313" key="2">
    <source>
        <dbReference type="Proteomes" id="UP000436088"/>
    </source>
</evidence>
<reference evidence="1" key="1">
    <citation type="submission" date="2019-09" db="EMBL/GenBank/DDBJ databases">
        <title>Draft genome information of white flower Hibiscus syriacus.</title>
        <authorList>
            <person name="Kim Y.-M."/>
        </authorList>
    </citation>
    <scope>NUCLEOTIDE SEQUENCE [LARGE SCALE GENOMIC DNA]</scope>
    <source>
        <strain evidence="1">YM2019G1</strain>
    </source>
</reference>
<name>A0A6A2YD09_HIBSY</name>
<dbReference type="EMBL" id="VEPZ02001427">
    <property type="protein sequence ID" value="KAE8673409.1"/>
    <property type="molecule type" value="Genomic_DNA"/>
</dbReference>
<sequence>MEEVFKSLQGMTYISDPNASDSITNYTKKSAAASTDTAVPIAFTAANKRSFKGNGGSGGTMRYRGVRCRPWGRYLLRYETPSPRNGVGSGLLTPPRRLHAPTTVQLELCVGSRLEPISSTRRRSLTRRAIISFHLLPSRSSHSHPAGTLTASVISLANLLTGHRWQTNIPVTSPLGLLLKETLLRTCATDSVSDSFTGTTMTHTPKETVDDMEFFPQKPSDSGLFQEIIQGFIPKKSGELKVTTNCTQHSIAVPVESFSGVTGSESVPYANEVPTKYLQVGQDFLLDDIFQYPDFMGALAARVQNA</sequence>
<dbReference type="Proteomes" id="UP000436088">
    <property type="component" value="Unassembled WGS sequence"/>
</dbReference>
<protein>
    <submittedName>
        <fullName evidence="1">Uncharacterized protein</fullName>
    </submittedName>
</protein>
<evidence type="ECO:0000313" key="1">
    <source>
        <dbReference type="EMBL" id="KAE8673409.1"/>
    </source>
</evidence>
<gene>
    <name evidence="1" type="ORF">F3Y22_tig00111783pilonHSYRG00132</name>
</gene>
<dbReference type="AlphaFoldDB" id="A0A6A2YD09"/>
<accession>A0A6A2YD09</accession>
<organism evidence="1 2">
    <name type="scientific">Hibiscus syriacus</name>
    <name type="common">Rose of Sharon</name>
    <dbReference type="NCBI Taxonomy" id="106335"/>
    <lineage>
        <taxon>Eukaryota</taxon>
        <taxon>Viridiplantae</taxon>
        <taxon>Streptophyta</taxon>
        <taxon>Embryophyta</taxon>
        <taxon>Tracheophyta</taxon>
        <taxon>Spermatophyta</taxon>
        <taxon>Magnoliopsida</taxon>
        <taxon>eudicotyledons</taxon>
        <taxon>Gunneridae</taxon>
        <taxon>Pentapetalae</taxon>
        <taxon>rosids</taxon>
        <taxon>malvids</taxon>
        <taxon>Malvales</taxon>
        <taxon>Malvaceae</taxon>
        <taxon>Malvoideae</taxon>
        <taxon>Hibiscus</taxon>
    </lineage>
</organism>
<proteinExistence type="predicted"/>
<comment type="caution">
    <text evidence="1">The sequence shown here is derived from an EMBL/GenBank/DDBJ whole genome shotgun (WGS) entry which is preliminary data.</text>
</comment>